<dbReference type="Proteomes" id="UP000515160">
    <property type="component" value="Chromosome 2L"/>
</dbReference>
<gene>
    <name evidence="3" type="primary">LOC117564951</name>
</gene>
<dbReference type="GO" id="GO:0008081">
    <property type="term" value="F:phosphoric diester hydrolase activity"/>
    <property type="evidence" value="ECO:0007669"/>
    <property type="project" value="InterPro"/>
</dbReference>
<keyword evidence="2" id="KW-1185">Reference proteome</keyword>
<reference evidence="3" key="1">
    <citation type="submission" date="2025-08" db="UniProtKB">
        <authorList>
            <consortium name="RefSeq"/>
        </authorList>
    </citation>
    <scope>IDENTIFICATION</scope>
    <source>
        <strain evidence="3">15112-1751.03</strain>
        <tissue evidence="3">Whole Adult</tissue>
    </source>
</reference>
<evidence type="ECO:0000313" key="3">
    <source>
        <dbReference type="RefSeq" id="XP_034099796.2"/>
    </source>
</evidence>
<dbReference type="GO" id="GO:0006629">
    <property type="term" value="P:lipid metabolic process"/>
    <property type="evidence" value="ECO:0007669"/>
    <property type="project" value="InterPro"/>
</dbReference>
<organism evidence="2 3">
    <name type="scientific">Drosophila albomicans</name>
    <name type="common">Fruit fly</name>
    <dbReference type="NCBI Taxonomy" id="7291"/>
    <lineage>
        <taxon>Eukaryota</taxon>
        <taxon>Metazoa</taxon>
        <taxon>Ecdysozoa</taxon>
        <taxon>Arthropoda</taxon>
        <taxon>Hexapoda</taxon>
        <taxon>Insecta</taxon>
        <taxon>Pterygota</taxon>
        <taxon>Neoptera</taxon>
        <taxon>Endopterygota</taxon>
        <taxon>Diptera</taxon>
        <taxon>Brachycera</taxon>
        <taxon>Muscomorpha</taxon>
        <taxon>Ephydroidea</taxon>
        <taxon>Drosophilidae</taxon>
        <taxon>Drosophila</taxon>
    </lineage>
</organism>
<dbReference type="GeneID" id="117564951"/>
<dbReference type="RefSeq" id="XP_034099796.2">
    <property type="nucleotide sequence ID" value="XM_034243905.2"/>
</dbReference>
<dbReference type="SMART" id="SM00148">
    <property type="entry name" value="PLCXc"/>
    <property type="match status" value="1"/>
</dbReference>
<dbReference type="Gene3D" id="3.20.20.190">
    <property type="entry name" value="Phosphatidylinositol (PI) phosphodiesterase"/>
    <property type="match status" value="1"/>
</dbReference>
<dbReference type="Pfam" id="PF00388">
    <property type="entry name" value="PI-PLC-X"/>
    <property type="match status" value="1"/>
</dbReference>
<feature type="domain" description="Phosphatidylinositol-specific phospholipase C X" evidence="1">
    <location>
        <begin position="162"/>
        <end position="314"/>
    </location>
</feature>
<protein>
    <submittedName>
        <fullName evidence="3">PI-PLC X domain-containing protein 3-like</fullName>
    </submittedName>
</protein>
<proteinExistence type="predicted"/>
<dbReference type="PANTHER" id="PTHR13593:SF149">
    <property type="entry name" value="PHOSPHATIDYLINOSITOL-SPECIFIC PHOSPHOLIPASE C X DOMAIN CONTAINING, ISOFORM A"/>
    <property type="match status" value="1"/>
</dbReference>
<dbReference type="PANTHER" id="PTHR13593">
    <property type="match status" value="1"/>
</dbReference>
<evidence type="ECO:0000259" key="1">
    <source>
        <dbReference type="SMART" id="SM00148"/>
    </source>
</evidence>
<feature type="non-terminal residue" evidence="3">
    <location>
        <position position="1"/>
    </location>
</feature>
<sequence length="483" mass="55427">IIGASQSPPDAQQLKLWLTISARKRLLEVSWKNAPLREGDIILLTAEDPLSFEQRANHSSSDDGYTTSPSTVSSSESTLLWVANGGATGIKGHIKPRKKAQWFTTGVTFNYTLSRNATTQSSCYGYWASYIDATGRILAKTCVRAYPRWMTEMRDKLGELRLRDLFIPGTHDSGSYRPNFDPLKNESIVTKYTLTQDDDIHGQLVHGARYLDIRVGYFRSLEKKFFIYHGTKGQPLQEVIQMVKEFVKKTNEIVIFGLKEFPVGFGENLDDHKLLVEYLKEHFGDVIVKHPLTWNSTLNDIWKQHQNVILAYDKDEIVKNYTQFVFQAVEQNWGNAQTWEKLEDYLNSTYRILEVPVADMAELTPRDRSTMFFDTLGGLRQMADNVNCRISQLYRGELGEIANIVAADYIRGTTLMDTAIDINLRKWNFLRENPGLKYEPTSLSLKDILLAKKLEEIEKRVKEIQMEVKNINITSLLYPLLFK</sequence>
<dbReference type="OrthoDB" id="1046782at2759"/>
<dbReference type="InterPro" id="IPR000909">
    <property type="entry name" value="PLipase_C_PInositol-sp_X_dom"/>
</dbReference>
<dbReference type="InterPro" id="IPR051057">
    <property type="entry name" value="PI-PLC_domain"/>
</dbReference>
<dbReference type="InterPro" id="IPR017946">
    <property type="entry name" value="PLC-like_Pdiesterase_TIM-brl"/>
</dbReference>
<dbReference type="SUPFAM" id="SSF51695">
    <property type="entry name" value="PLC-like phosphodiesterases"/>
    <property type="match status" value="1"/>
</dbReference>
<dbReference type="PROSITE" id="PS50007">
    <property type="entry name" value="PIPLC_X_DOMAIN"/>
    <property type="match status" value="1"/>
</dbReference>
<accession>A0A6P8W808</accession>
<name>A0A6P8W808_DROAB</name>
<evidence type="ECO:0000313" key="2">
    <source>
        <dbReference type="Proteomes" id="UP000515160"/>
    </source>
</evidence>
<dbReference type="AlphaFoldDB" id="A0A6P8W808"/>